<dbReference type="AlphaFoldDB" id="A0A7S2HK52"/>
<evidence type="ECO:0008006" key="2">
    <source>
        <dbReference type="Google" id="ProtNLM"/>
    </source>
</evidence>
<dbReference type="InterPro" id="IPR036047">
    <property type="entry name" value="F-box-like_dom_sf"/>
</dbReference>
<accession>A0A7S2HK52</accession>
<evidence type="ECO:0000313" key="1">
    <source>
        <dbReference type="EMBL" id="CAD9492881.1"/>
    </source>
</evidence>
<gene>
    <name evidence="1" type="ORF">HTAM1171_LOCUS6027</name>
</gene>
<protein>
    <recommendedName>
        <fullName evidence="2">F-box domain-containing protein</fullName>
    </recommendedName>
</protein>
<proteinExistence type="predicted"/>
<dbReference type="SUPFAM" id="SSF81383">
    <property type="entry name" value="F-box domain"/>
    <property type="match status" value="1"/>
</dbReference>
<dbReference type="EMBL" id="HBGV01009707">
    <property type="protein sequence ID" value="CAD9492881.1"/>
    <property type="molecule type" value="Transcribed_RNA"/>
</dbReference>
<organism evidence="1">
    <name type="scientific">Helicotheca tamesis</name>
    <dbReference type="NCBI Taxonomy" id="374047"/>
    <lineage>
        <taxon>Eukaryota</taxon>
        <taxon>Sar</taxon>
        <taxon>Stramenopiles</taxon>
        <taxon>Ochrophyta</taxon>
        <taxon>Bacillariophyta</taxon>
        <taxon>Mediophyceae</taxon>
        <taxon>Lithodesmiophycidae</taxon>
        <taxon>Lithodesmiales</taxon>
        <taxon>Lithodesmiaceae</taxon>
        <taxon>Helicotheca</taxon>
    </lineage>
</organism>
<name>A0A7S2HK52_9STRA</name>
<sequence>MKDLSIILHPIFAKPDVDQFDKAIHNNFRSQSDQENSRRDSLQPPNLPMEIHLLIMDYCGPPDLNVWGMTSKFHRTLSDSHHLAWTRALVQDFNVHPSAFRKSPSPKELYRMHVLSRGVILEGTPLASAQQLHGISLSGDFSVPWNV</sequence>
<reference evidence="1" key="1">
    <citation type="submission" date="2021-01" db="EMBL/GenBank/DDBJ databases">
        <authorList>
            <person name="Corre E."/>
            <person name="Pelletier E."/>
            <person name="Niang G."/>
            <person name="Scheremetjew M."/>
            <person name="Finn R."/>
            <person name="Kale V."/>
            <person name="Holt S."/>
            <person name="Cochrane G."/>
            <person name="Meng A."/>
            <person name="Brown T."/>
            <person name="Cohen L."/>
        </authorList>
    </citation>
    <scope>NUCLEOTIDE SEQUENCE</scope>
    <source>
        <strain evidence="1">CCMP826</strain>
    </source>
</reference>